<gene>
    <name evidence="9" type="ordered locus">P9515_16031</name>
</gene>
<feature type="transmembrane region" description="Helical" evidence="8">
    <location>
        <begin position="413"/>
        <end position="442"/>
    </location>
</feature>
<dbReference type="Pfam" id="PF02028">
    <property type="entry name" value="BCCT"/>
    <property type="match status" value="1"/>
</dbReference>
<evidence type="ECO:0008006" key="11">
    <source>
        <dbReference type="Google" id="ProtNLM"/>
    </source>
</evidence>
<feature type="transmembrane region" description="Helical" evidence="8">
    <location>
        <begin position="454"/>
        <end position="471"/>
    </location>
</feature>
<feature type="transmembrane region" description="Helical" evidence="8">
    <location>
        <begin position="241"/>
        <end position="262"/>
    </location>
</feature>
<dbReference type="PANTHER" id="PTHR30047">
    <property type="entry name" value="HIGH-AFFINITY CHOLINE TRANSPORT PROTEIN-RELATED"/>
    <property type="match status" value="1"/>
</dbReference>
<evidence type="ECO:0000256" key="7">
    <source>
        <dbReference type="ARBA" id="ARBA00023136"/>
    </source>
</evidence>
<dbReference type="OrthoDB" id="9775735at2"/>
<evidence type="ECO:0000256" key="2">
    <source>
        <dbReference type="ARBA" id="ARBA00005658"/>
    </source>
</evidence>
<evidence type="ECO:0000313" key="9">
    <source>
        <dbReference type="EMBL" id="ABM72810.1"/>
    </source>
</evidence>
<feature type="transmembrane region" description="Helical" evidence="8">
    <location>
        <begin position="21"/>
        <end position="42"/>
    </location>
</feature>
<feature type="transmembrane region" description="Helical" evidence="8">
    <location>
        <begin position="151"/>
        <end position="173"/>
    </location>
</feature>
<dbReference type="STRING" id="167542.P9515_16031"/>
<evidence type="ECO:0000256" key="1">
    <source>
        <dbReference type="ARBA" id="ARBA00004651"/>
    </source>
</evidence>
<keyword evidence="6 8" id="KW-1133">Transmembrane helix</keyword>
<feature type="transmembrane region" description="Helical" evidence="8">
    <location>
        <begin position="356"/>
        <end position="380"/>
    </location>
</feature>
<dbReference type="EMBL" id="CP000552">
    <property type="protein sequence ID" value="ABM72810.1"/>
    <property type="molecule type" value="Genomic_DNA"/>
</dbReference>
<evidence type="ECO:0000256" key="4">
    <source>
        <dbReference type="ARBA" id="ARBA00022475"/>
    </source>
</evidence>
<evidence type="ECO:0000313" key="10">
    <source>
        <dbReference type="Proteomes" id="UP000001589"/>
    </source>
</evidence>
<evidence type="ECO:0000256" key="3">
    <source>
        <dbReference type="ARBA" id="ARBA00022448"/>
    </source>
</evidence>
<dbReference type="eggNOG" id="COG1292">
    <property type="taxonomic scope" value="Bacteria"/>
</dbReference>
<accession>A2BYE9</accession>
<evidence type="ECO:0000256" key="8">
    <source>
        <dbReference type="SAM" id="Phobius"/>
    </source>
</evidence>
<keyword evidence="7 8" id="KW-0472">Membrane</keyword>
<dbReference type="GeneID" id="60200302"/>
<dbReference type="InterPro" id="IPR000060">
    <property type="entry name" value="BCCT_transptr"/>
</dbReference>
<keyword evidence="5 8" id="KW-0812">Transmembrane</keyword>
<dbReference type="Proteomes" id="UP000001589">
    <property type="component" value="Chromosome"/>
</dbReference>
<dbReference type="AlphaFoldDB" id="A2BYE9"/>
<feature type="transmembrane region" description="Helical" evidence="8">
    <location>
        <begin position="194"/>
        <end position="221"/>
    </location>
</feature>
<organism evidence="9 10">
    <name type="scientific">Prochlorococcus marinus (strain MIT 9515)</name>
    <dbReference type="NCBI Taxonomy" id="167542"/>
    <lineage>
        <taxon>Bacteria</taxon>
        <taxon>Bacillati</taxon>
        <taxon>Cyanobacteriota</taxon>
        <taxon>Cyanophyceae</taxon>
        <taxon>Synechococcales</taxon>
        <taxon>Prochlorococcaceae</taxon>
        <taxon>Prochlorococcus</taxon>
    </lineage>
</organism>
<dbReference type="KEGG" id="pmc:P9515_16031"/>
<evidence type="ECO:0000256" key="6">
    <source>
        <dbReference type="ARBA" id="ARBA00022989"/>
    </source>
</evidence>
<reference evidence="9 10" key="1">
    <citation type="journal article" date="2007" name="PLoS Genet.">
        <title>Patterns and implications of gene gain and loss in the evolution of Prochlorococcus.</title>
        <authorList>
            <person name="Kettler G.C."/>
            <person name="Martiny A.C."/>
            <person name="Huang K."/>
            <person name="Zucker J."/>
            <person name="Coleman M.L."/>
            <person name="Rodrigue S."/>
            <person name="Chen F."/>
            <person name="Lapidus A."/>
            <person name="Ferriera S."/>
            <person name="Johnson J."/>
            <person name="Steglich C."/>
            <person name="Church G.M."/>
            <person name="Richardson P."/>
            <person name="Chisholm S.W."/>
        </authorList>
    </citation>
    <scope>NUCLEOTIDE SEQUENCE [LARGE SCALE GENOMIC DNA]</scope>
    <source>
        <strain evidence="9 10">MIT 9515</strain>
    </source>
</reference>
<comment type="subcellular location">
    <subcellularLocation>
        <location evidence="1">Cell membrane</location>
        <topology evidence="1">Multi-pass membrane protein</topology>
    </subcellularLocation>
</comment>
<feature type="transmembrane region" description="Helical" evidence="8">
    <location>
        <begin position="62"/>
        <end position="84"/>
    </location>
</feature>
<dbReference type="HOGENOM" id="CLU_010118_6_4_3"/>
<keyword evidence="4" id="KW-1003">Cell membrane</keyword>
<keyword evidence="3" id="KW-0813">Transport</keyword>
<evidence type="ECO:0000256" key="5">
    <source>
        <dbReference type="ARBA" id="ARBA00022692"/>
    </source>
</evidence>
<dbReference type="GO" id="GO:0005886">
    <property type="term" value="C:plasma membrane"/>
    <property type="evidence" value="ECO:0007669"/>
    <property type="project" value="UniProtKB-SubCell"/>
</dbReference>
<proteinExistence type="inferred from homology"/>
<feature type="transmembrane region" description="Helical" evidence="8">
    <location>
        <begin position="96"/>
        <end position="118"/>
    </location>
</feature>
<comment type="similarity">
    <text evidence="2">Belongs to the BCCT transporter (TC 2.A.15) family.</text>
</comment>
<feature type="transmembrane region" description="Helical" evidence="8">
    <location>
        <begin position="326"/>
        <end position="344"/>
    </location>
</feature>
<feature type="transmembrane region" description="Helical" evidence="8">
    <location>
        <begin position="483"/>
        <end position="505"/>
    </location>
</feature>
<dbReference type="GO" id="GO:0022857">
    <property type="term" value="F:transmembrane transporter activity"/>
    <property type="evidence" value="ECO:0007669"/>
    <property type="project" value="InterPro"/>
</dbReference>
<dbReference type="RefSeq" id="WP_011820905.1">
    <property type="nucleotide sequence ID" value="NC_008817.1"/>
</dbReference>
<dbReference type="PANTHER" id="PTHR30047:SF7">
    <property type="entry name" value="HIGH-AFFINITY CHOLINE TRANSPORT PROTEIN"/>
    <property type="match status" value="1"/>
</dbReference>
<name>A2BYE9_PROM5</name>
<sequence>MYKAINSAKAFLSDQSLRSKSLIIGGLPLIIFLAICSINLNLAEKITNYGKDFALTNFGSTWLIMVVGICIVGFFLGFSPLGSLRIGGPDVKPSLNFFDWCAVLICTLLAGGGVFWSAAEPLIHFLSPASYFSDITGGTEQAIDPSLAVSFLHWGFLAWGLVASTVTITFSLLSQNGYPLRPRSLLIPIFPKRIVEGLVGDITDGLSVVAAVAGTVGPLGFLSLQLSNAAGKLSFLSNNSFLQTLIVLVLTLIFTISTLSGIQKGIKFLSEINIWLTIVLGVILLLIGPTFWLVNHFLSSNFLYLSDVKKLALPNPNDAWVKGWTIFYWGWFLGYAPLMGLFAAGVSKGRTFRELIIVVCIICPFVTNLWFTILGGNGIFLELNNPNLLGKELVEGGEAGVLFSILSQLPLSFLMIPISILLIVLFMCTSADSISYAAAIVVSGKENPPKKIRLFWALMIGFLTIALLRIGSEVGDKTSIDALQAFIVITAVPVTPLIISTIWTAPKLAIKEYVRLKKG</sequence>
<feature type="transmembrane region" description="Helical" evidence="8">
    <location>
        <begin position="274"/>
        <end position="294"/>
    </location>
</feature>
<protein>
    <recommendedName>
        <fullName evidence="11">BCCT transporter</fullName>
    </recommendedName>
</protein>